<dbReference type="InterPro" id="IPR013766">
    <property type="entry name" value="Thioredoxin_domain"/>
</dbReference>
<evidence type="ECO:0000313" key="4">
    <source>
        <dbReference type="EMBL" id="BAI64038.1"/>
    </source>
</evidence>
<dbReference type="Proteomes" id="UP000001883">
    <property type="component" value="Chromosome"/>
</dbReference>
<dbReference type="HOGENOM" id="CLU_000288_47_7_11"/>
<sequence length="280" mass="29437">MHINHRLINHRCSKQASPPPVERGTPMTSPLNRRTLLLGVVPAAALGLSACGSSSSQPSASASASGSASASASTAATSASATASASASVDPSATASATADDGYVGYRLNREVPGAGTATLYTDYQCPYCAKAEPKFEEAAKKLDGIMNVTVRHMPLNMHANAVPAALAVEAAAAQGKHVEMANKLFATQNDWKNIKERDKLRTLFNDYAKELGLNTEEFDKVLLASDTVKPIQRDYEHAVKIGVKGTPTFAVNDKVVEGLDSSSSVDDLVSTFKREAGVK</sequence>
<evidence type="ECO:0000313" key="5">
    <source>
        <dbReference type="Proteomes" id="UP000001883"/>
    </source>
</evidence>
<dbReference type="Gene3D" id="3.40.30.10">
    <property type="entry name" value="Glutaredoxin"/>
    <property type="match status" value="1"/>
</dbReference>
<evidence type="ECO:0000259" key="3">
    <source>
        <dbReference type="PROSITE" id="PS51352"/>
    </source>
</evidence>
<reference evidence="4 5" key="3">
    <citation type="journal article" date="2010" name="Sequencing">
        <title>Complete Genome Sequence of Rothia mucilaginosa DY-18: A Clinical Isolate with Dense Meshwork-Like Structures from a Persistent Apical Periodontitis Lesion.</title>
        <authorList>
            <person name="Yamane K."/>
            <person name="Nambu T."/>
            <person name="Yamanaka T."/>
            <person name="Mashimo C."/>
            <person name="Sugimori C."/>
            <person name="Leung K.-P."/>
            <person name="Fukushima H."/>
        </authorList>
    </citation>
    <scope>NUCLEOTIDE SEQUENCE [LARGE SCALE GENOMIC DNA]</scope>
    <source>
        <strain evidence="4 5">DY-18</strain>
    </source>
</reference>
<dbReference type="CDD" id="cd02972">
    <property type="entry name" value="DsbA_family"/>
    <property type="match status" value="1"/>
</dbReference>
<evidence type="ECO:0000256" key="2">
    <source>
        <dbReference type="SAM" id="MobiDB-lite"/>
    </source>
</evidence>
<feature type="domain" description="Thioredoxin" evidence="3">
    <location>
        <begin position="84"/>
        <end position="278"/>
    </location>
</feature>
<organism evidence="4 5">
    <name type="scientific">Rothia mucilaginosa (strain DY-18)</name>
    <name type="common">Stomatococcus mucilaginosus</name>
    <dbReference type="NCBI Taxonomy" id="680646"/>
    <lineage>
        <taxon>Bacteria</taxon>
        <taxon>Bacillati</taxon>
        <taxon>Actinomycetota</taxon>
        <taxon>Actinomycetes</taxon>
        <taxon>Micrococcales</taxon>
        <taxon>Micrococcaceae</taxon>
        <taxon>Rothia</taxon>
    </lineage>
</organism>
<dbReference type="STRING" id="680646.RMDY18_02060"/>
<dbReference type="GO" id="GO:0016853">
    <property type="term" value="F:isomerase activity"/>
    <property type="evidence" value="ECO:0007669"/>
    <property type="project" value="UniProtKB-KW"/>
</dbReference>
<dbReference type="PROSITE" id="PS51352">
    <property type="entry name" value="THIOREDOXIN_2"/>
    <property type="match status" value="1"/>
</dbReference>
<feature type="compositionally biased region" description="Basic residues" evidence="2">
    <location>
        <begin position="1"/>
        <end position="13"/>
    </location>
</feature>
<dbReference type="eggNOG" id="COG1651">
    <property type="taxonomic scope" value="Bacteria"/>
</dbReference>
<proteinExistence type="inferred from homology"/>
<protein>
    <submittedName>
        <fullName evidence="4">Protein-disulfide isomerase</fullName>
    </submittedName>
</protein>
<reference evidence="5" key="1">
    <citation type="submission" date="2009-07" db="EMBL/GenBank/DDBJ databases">
        <title>Complete genome sequence of Rothia mucilaginosa DJ.</title>
        <authorList>
            <person name="Yamane K."/>
            <person name="Nambu T."/>
            <person name="Mashimo C."/>
            <person name="Sugimori C."/>
            <person name="Yamanaka T."/>
            <person name="Leung K."/>
            <person name="Fukushima H."/>
        </authorList>
    </citation>
    <scope>NUCLEOTIDE SEQUENCE [LARGE SCALE GENOMIC DNA]</scope>
    <source>
        <strain evidence="5">DY-18</strain>
    </source>
</reference>
<name>D2NQW2_ROTMD</name>
<keyword evidence="5" id="KW-1185">Reference proteome</keyword>
<dbReference type="EMBL" id="AP011540">
    <property type="protein sequence ID" value="BAI64038.1"/>
    <property type="molecule type" value="Genomic_DNA"/>
</dbReference>
<gene>
    <name evidence="4" type="ordered locus">RMDY18_02060</name>
</gene>
<feature type="region of interest" description="Disordered" evidence="2">
    <location>
        <begin position="1"/>
        <end position="30"/>
    </location>
</feature>
<reference evidence="4 5" key="2">
    <citation type="journal article" date="2010" name="J Osaka Dent Univ">
        <title>Isolation and identification of Rothia mucilaginosa from persistent apical periodontitis lesions.</title>
        <authorList>
            <person name="Yamane K."/>
            <person name="Yoshida M."/>
            <person name="Fujihira T."/>
            <person name="Baba T."/>
            <person name="Tsuji N."/>
            <person name="Hayashi H."/>
            <person name="Sugimori C."/>
            <person name="Yamanaka T."/>
            <person name="Mashimo C."/>
            <person name="Nambu T."/>
            <person name="Kawai H."/>
            <person name="Fukushima H."/>
        </authorList>
    </citation>
    <scope>NUCLEOTIDE SEQUENCE [LARGE SCALE GENOMIC DNA]</scope>
    <source>
        <strain evidence="4 5">DY-18</strain>
    </source>
</reference>
<evidence type="ECO:0000256" key="1">
    <source>
        <dbReference type="ARBA" id="ARBA00005791"/>
    </source>
</evidence>
<dbReference type="PANTHER" id="PTHR13887">
    <property type="entry name" value="GLUTATHIONE S-TRANSFERASE KAPPA"/>
    <property type="match status" value="1"/>
</dbReference>
<dbReference type="SUPFAM" id="SSF52833">
    <property type="entry name" value="Thioredoxin-like"/>
    <property type="match status" value="1"/>
</dbReference>
<dbReference type="AlphaFoldDB" id="D2NQW2"/>
<dbReference type="Pfam" id="PF13462">
    <property type="entry name" value="Thioredoxin_4"/>
    <property type="match status" value="1"/>
</dbReference>
<dbReference type="InterPro" id="IPR036249">
    <property type="entry name" value="Thioredoxin-like_sf"/>
</dbReference>
<accession>D2NQW2</accession>
<dbReference type="KEGG" id="rmu:RMDY18_02060"/>
<dbReference type="InterPro" id="IPR012336">
    <property type="entry name" value="Thioredoxin-like_fold"/>
</dbReference>
<comment type="similarity">
    <text evidence="1">Belongs to the thioredoxin family. DsbA subfamily.</text>
</comment>
<keyword evidence="4" id="KW-0413">Isomerase</keyword>